<dbReference type="PIRSF" id="PIRSF000025">
    <property type="entry name" value="Cytc_Bsub_c550"/>
    <property type="match status" value="1"/>
</dbReference>
<feature type="binding site" description="covalent" evidence="6">
    <location>
        <position position="65"/>
    </location>
    <ligand>
        <name>heme c</name>
        <dbReference type="ChEBI" id="CHEBI:61717"/>
    </ligand>
</feature>
<dbReference type="InterPro" id="IPR036909">
    <property type="entry name" value="Cyt_c-like_dom_sf"/>
</dbReference>
<dbReference type="Proteomes" id="UP000271374">
    <property type="component" value="Unassembled WGS sequence"/>
</dbReference>
<evidence type="ECO:0000313" key="10">
    <source>
        <dbReference type="EMBL" id="RTR35300.1"/>
    </source>
</evidence>
<feature type="binding site" description="axial binding residue" evidence="7">
    <location>
        <position position="102"/>
    </location>
    <ligand>
        <name>heme c</name>
        <dbReference type="ChEBI" id="CHEBI:61717"/>
    </ligand>
    <ligandPart>
        <name>Fe</name>
        <dbReference type="ChEBI" id="CHEBI:18248"/>
    </ligandPart>
</feature>
<comment type="caution">
    <text evidence="10">The sequence shown here is derived from an EMBL/GenBank/DDBJ whole genome shotgun (WGS) entry which is preliminary data.</text>
</comment>
<keyword evidence="3 7" id="KW-0479">Metal-binding</keyword>
<dbReference type="OrthoDB" id="7933886at2"/>
<feature type="domain" description="Cytochrome c" evidence="9">
    <location>
        <begin position="48"/>
        <end position="122"/>
    </location>
</feature>
<keyword evidence="2 6" id="KW-0349">Heme</keyword>
<proteinExistence type="predicted"/>
<dbReference type="RefSeq" id="WP_126407092.1">
    <property type="nucleotide sequence ID" value="NZ_RXNT01000003.1"/>
</dbReference>
<dbReference type="AlphaFoldDB" id="A0A3S0J0E2"/>
<dbReference type="SUPFAM" id="SSF46626">
    <property type="entry name" value="Cytochrome c"/>
    <property type="match status" value="1"/>
</dbReference>
<comment type="PTM">
    <text evidence="6">Binds 1 heme c group covalently per subunit.</text>
</comment>
<dbReference type="Pfam" id="PF13442">
    <property type="entry name" value="Cytochrome_CBB3"/>
    <property type="match status" value="1"/>
</dbReference>
<dbReference type="GO" id="GO:0020037">
    <property type="term" value="F:heme binding"/>
    <property type="evidence" value="ECO:0007669"/>
    <property type="project" value="InterPro"/>
</dbReference>
<keyword evidence="8" id="KW-0472">Membrane</keyword>
<evidence type="ECO:0000256" key="2">
    <source>
        <dbReference type="ARBA" id="ARBA00022617"/>
    </source>
</evidence>
<accession>A0A3S0J0E2</accession>
<feature type="transmembrane region" description="Helical" evidence="8">
    <location>
        <begin position="6"/>
        <end position="25"/>
    </location>
</feature>
<dbReference type="InterPro" id="IPR054780">
    <property type="entry name" value="Cytochro_C550_firm"/>
</dbReference>
<feature type="binding site" description="covalent" evidence="6">
    <location>
        <position position="62"/>
    </location>
    <ligand>
        <name>heme c</name>
        <dbReference type="ChEBI" id="CHEBI:61717"/>
    </ligand>
</feature>
<keyword evidence="5 7" id="KW-0408">Iron</keyword>
<reference evidence="10 11" key="1">
    <citation type="submission" date="2018-12" db="EMBL/GenBank/DDBJ databases">
        <title>Bacillus yapensis draft genome sequence.</title>
        <authorList>
            <person name="Yu L."/>
            <person name="Xu X."/>
            <person name="Tang X."/>
        </authorList>
    </citation>
    <scope>NUCLEOTIDE SEQUENCE [LARGE SCALE GENOMIC DNA]</scope>
    <source>
        <strain evidence="10 11">XXST-01</strain>
    </source>
</reference>
<evidence type="ECO:0000259" key="9">
    <source>
        <dbReference type="PROSITE" id="PS51007"/>
    </source>
</evidence>
<dbReference type="GO" id="GO:0005506">
    <property type="term" value="F:iron ion binding"/>
    <property type="evidence" value="ECO:0007669"/>
    <property type="project" value="InterPro"/>
</dbReference>
<evidence type="ECO:0000256" key="1">
    <source>
        <dbReference type="ARBA" id="ARBA00022448"/>
    </source>
</evidence>
<evidence type="ECO:0000256" key="6">
    <source>
        <dbReference type="PIRSR" id="PIRSR000025-1"/>
    </source>
</evidence>
<name>A0A3S0J0E2_9BACI</name>
<dbReference type="GO" id="GO:0009055">
    <property type="term" value="F:electron transfer activity"/>
    <property type="evidence" value="ECO:0007669"/>
    <property type="project" value="InterPro"/>
</dbReference>
<organism evidence="10 11">
    <name type="scientific">Bacillus yapensis</name>
    <dbReference type="NCBI Taxonomy" id="2492960"/>
    <lineage>
        <taxon>Bacteria</taxon>
        <taxon>Bacillati</taxon>
        <taxon>Bacillota</taxon>
        <taxon>Bacilli</taxon>
        <taxon>Bacillales</taxon>
        <taxon>Bacillaceae</taxon>
        <taxon>Bacillus</taxon>
    </lineage>
</organism>
<dbReference type="InterPro" id="IPR012218">
    <property type="entry name" value="Cyt_c_BACSU-c550-type"/>
</dbReference>
<feature type="binding site" description="axial binding residue" evidence="7">
    <location>
        <position position="66"/>
    </location>
    <ligand>
        <name>heme c</name>
        <dbReference type="ChEBI" id="CHEBI:61717"/>
    </ligand>
    <ligandPart>
        <name>Fe</name>
        <dbReference type="ChEBI" id="CHEBI:18248"/>
    </ligandPart>
</feature>
<dbReference type="InterPro" id="IPR009056">
    <property type="entry name" value="Cyt_c-like_dom"/>
</dbReference>
<evidence type="ECO:0000256" key="4">
    <source>
        <dbReference type="ARBA" id="ARBA00022982"/>
    </source>
</evidence>
<keyword evidence="4" id="KW-0249">Electron transport</keyword>
<evidence type="ECO:0000256" key="8">
    <source>
        <dbReference type="SAM" id="Phobius"/>
    </source>
</evidence>
<protein>
    <submittedName>
        <fullName evidence="10">Cytochrome c</fullName>
    </submittedName>
</protein>
<evidence type="ECO:0000256" key="3">
    <source>
        <dbReference type="ARBA" id="ARBA00022723"/>
    </source>
</evidence>
<dbReference type="InterPro" id="IPR051811">
    <property type="entry name" value="Cytochrome_c550/c551-like"/>
</dbReference>
<sequence length="122" mass="12924">MNRNPIIPFVLIMVLGIAVMFLMSFKGLGDMKEIAEENENGGEKTEEVANATPEELFQQKGCVGCHGGDYKGVTGPSLIGVGDKHSQEELVDILTNGTDGGMPGGLVAGKEAEMAEWLATLK</sequence>
<gene>
    <name evidence="10" type="ORF">EKG37_05330</name>
</gene>
<keyword evidence="8" id="KW-1133">Transmembrane helix</keyword>
<evidence type="ECO:0000256" key="5">
    <source>
        <dbReference type="ARBA" id="ARBA00023004"/>
    </source>
</evidence>
<dbReference type="NCBIfam" id="NF045773">
    <property type="entry name" value="cytochro_C550"/>
    <property type="match status" value="1"/>
</dbReference>
<dbReference type="PROSITE" id="PS51007">
    <property type="entry name" value="CYTC"/>
    <property type="match status" value="1"/>
</dbReference>
<dbReference type="PANTHER" id="PTHR37823:SF4">
    <property type="entry name" value="MENAQUINOL-CYTOCHROME C REDUCTASE CYTOCHROME B_C SUBUNIT"/>
    <property type="match status" value="1"/>
</dbReference>
<dbReference type="EMBL" id="RXNT01000003">
    <property type="protein sequence ID" value="RTR35300.1"/>
    <property type="molecule type" value="Genomic_DNA"/>
</dbReference>
<evidence type="ECO:0000256" key="7">
    <source>
        <dbReference type="PIRSR" id="PIRSR000025-2"/>
    </source>
</evidence>
<dbReference type="Gene3D" id="1.10.760.10">
    <property type="entry name" value="Cytochrome c-like domain"/>
    <property type="match status" value="1"/>
</dbReference>
<dbReference type="PANTHER" id="PTHR37823">
    <property type="entry name" value="CYTOCHROME C-553-LIKE"/>
    <property type="match status" value="1"/>
</dbReference>
<keyword evidence="8" id="KW-0812">Transmembrane</keyword>
<dbReference type="GO" id="GO:0016020">
    <property type="term" value="C:membrane"/>
    <property type="evidence" value="ECO:0007669"/>
    <property type="project" value="InterPro"/>
</dbReference>
<keyword evidence="11" id="KW-1185">Reference proteome</keyword>
<keyword evidence="1" id="KW-0813">Transport</keyword>
<evidence type="ECO:0000313" key="11">
    <source>
        <dbReference type="Proteomes" id="UP000271374"/>
    </source>
</evidence>